<sequence length="170" mass="17829">MSWQADRDGCGRGARVIVFGVVLLIAGAVVAIAFGGDAGGWLLPVGLMAAGLGITVAGLVARLRRSPVRAAVRAHRTGATGSPLARVRAVPAMVGATARGQNPQLPRYQLLLWLVAVVYLISPIDFIPDFLPLLGIGDDIGVGSWLLTSLYAESGNYLARREERSEPGES</sequence>
<keyword evidence="8" id="KW-1185">Reference proteome</keyword>
<accession>A0A1I6SXZ3</accession>
<evidence type="ECO:0000313" key="8">
    <source>
        <dbReference type="Proteomes" id="UP000198852"/>
    </source>
</evidence>
<keyword evidence="3 5" id="KW-1133">Transmembrane helix</keyword>
<protein>
    <recommendedName>
        <fullName evidence="6">DUF1232 domain-containing protein</fullName>
    </recommendedName>
</protein>
<dbReference type="GO" id="GO:0012505">
    <property type="term" value="C:endomembrane system"/>
    <property type="evidence" value="ECO:0007669"/>
    <property type="project" value="UniProtKB-SubCell"/>
</dbReference>
<evidence type="ECO:0000256" key="1">
    <source>
        <dbReference type="ARBA" id="ARBA00004127"/>
    </source>
</evidence>
<evidence type="ECO:0000256" key="4">
    <source>
        <dbReference type="ARBA" id="ARBA00023136"/>
    </source>
</evidence>
<name>A0A1I6SXZ3_9PSEU</name>
<feature type="transmembrane region" description="Helical" evidence="5">
    <location>
        <begin position="41"/>
        <end position="61"/>
    </location>
</feature>
<feature type="domain" description="DUF1232" evidence="6">
    <location>
        <begin position="110"/>
        <end position="144"/>
    </location>
</feature>
<evidence type="ECO:0000256" key="5">
    <source>
        <dbReference type="SAM" id="Phobius"/>
    </source>
</evidence>
<keyword evidence="4 5" id="KW-0472">Membrane</keyword>
<dbReference type="InterPro" id="IPR010652">
    <property type="entry name" value="DUF1232"/>
</dbReference>
<feature type="transmembrane region" description="Helical" evidence="5">
    <location>
        <begin position="16"/>
        <end position="35"/>
    </location>
</feature>
<dbReference type="Proteomes" id="UP000198852">
    <property type="component" value="Unassembled WGS sequence"/>
</dbReference>
<dbReference type="AlphaFoldDB" id="A0A1I6SXZ3"/>
<dbReference type="Pfam" id="PF06803">
    <property type="entry name" value="DUF1232"/>
    <property type="match status" value="1"/>
</dbReference>
<evidence type="ECO:0000259" key="6">
    <source>
        <dbReference type="Pfam" id="PF06803"/>
    </source>
</evidence>
<feature type="transmembrane region" description="Helical" evidence="5">
    <location>
        <begin position="110"/>
        <end position="127"/>
    </location>
</feature>
<dbReference type="STRING" id="95161.SAMN05660874_03533"/>
<dbReference type="EMBL" id="FOZX01000005">
    <property type="protein sequence ID" value="SFS81763.1"/>
    <property type="molecule type" value="Genomic_DNA"/>
</dbReference>
<organism evidence="7 8">
    <name type="scientific">Saccharopolyspora flava</name>
    <dbReference type="NCBI Taxonomy" id="95161"/>
    <lineage>
        <taxon>Bacteria</taxon>
        <taxon>Bacillati</taxon>
        <taxon>Actinomycetota</taxon>
        <taxon>Actinomycetes</taxon>
        <taxon>Pseudonocardiales</taxon>
        <taxon>Pseudonocardiaceae</taxon>
        <taxon>Saccharopolyspora</taxon>
    </lineage>
</organism>
<keyword evidence="2 5" id="KW-0812">Transmembrane</keyword>
<comment type="subcellular location">
    <subcellularLocation>
        <location evidence="1">Endomembrane system</location>
        <topology evidence="1">Multi-pass membrane protein</topology>
    </subcellularLocation>
</comment>
<evidence type="ECO:0000256" key="2">
    <source>
        <dbReference type="ARBA" id="ARBA00022692"/>
    </source>
</evidence>
<gene>
    <name evidence="7" type="ORF">SAMN05660874_03533</name>
</gene>
<proteinExistence type="predicted"/>
<evidence type="ECO:0000313" key="7">
    <source>
        <dbReference type="EMBL" id="SFS81763.1"/>
    </source>
</evidence>
<reference evidence="8" key="1">
    <citation type="submission" date="2016-10" db="EMBL/GenBank/DDBJ databases">
        <authorList>
            <person name="Varghese N."/>
            <person name="Submissions S."/>
        </authorList>
    </citation>
    <scope>NUCLEOTIDE SEQUENCE [LARGE SCALE GENOMIC DNA]</scope>
    <source>
        <strain evidence="8">DSM 44771</strain>
    </source>
</reference>
<evidence type="ECO:0000256" key="3">
    <source>
        <dbReference type="ARBA" id="ARBA00022989"/>
    </source>
</evidence>